<dbReference type="AlphaFoldDB" id="A0A953HUL1"/>
<reference evidence="3" key="1">
    <citation type="submission" date="2021-06" db="EMBL/GenBank/DDBJ databases">
        <title>44 bacteria genomes isolated from Dapeng, Shenzhen.</title>
        <authorList>
            <person name="Zheng W."/>
            <person name="Yu S."/>
            <person name="Huang Y."/>
        </authorList>
    </citation>
    <scope>NUCLEOTIDE SEQUENCE</scope>
    <source>
        <strain evidence="3">DP5N28-2</strain>
    </source>
</reference>
<proteinExistence type="predicted"/>
<keyword evidence="4" id="KW-1185">Reference proteome</keyword>
<comment type="caution">
    <text evidence="3">The sequence shown here is derived from an EMBL/GenBank/DDBJ whole genome shotgun (WGS) entry which is preliminary data.</text>
</comment>
<evidence type="ECO:0008006" key="5">
    <source>
        <dbReference type="Google" id="ProtNLM"/>
    </source>
</evidence>
<keyword evidence="1" id="KW-0378">Hydrolase</keyword>
<dbReference type="EMBL" id="JAHVHU010000009">
    <property type="protein sequence ID" value="MBY5958491.1"/>
    <property type="molecule type" value="Genomic_DNA"/>
</dbReference>
<protein>
    <recommendedName>
        <fullName evidence="5">Glycosyl hydrolase family 67 N-terminus</fullName>
    </recommendedName>
</protein>
<dbReference type="SUPFAM" id="SSF55545">
    <property type="entry name" value="beta-N-acetylhexosaminidase-like domain"/>
    <property type="match status" value="1"/>
</dbReference>
<feature type="chain" id="PRO_5036797663" description="Glycosyl hydrolase family 67 N-terminus" evidence="2">
    <location>
        <begin position="25"/>
        <end position="816"/>
    </location>
</feature>
<evidence type="ECO:0000313" key="3">
    <source>
        <dbReference type="EMBL" id="MBY5958491.1"/>
    </source>
</evidence>
<gene>
    <name evidence="3" type="ORF">KUV50_10130</name>
</gene>
<evidence type="ECO:0000313" key="4">
    <source>
        <dbReference type="Proteomes" id="UP000753961"/>
    </source>
</evidence>
<feature type="signal peptide" evidence="2">
    <location>
        <begin position="1"/>
        <end position="24"/>
    </location>
</feature>
<name>A0A953HUL1_9BACT</name>
<dbReference type="GO" id="GO:0016787">
    <property type="term" value="F:hydrolase activity"/>
    <property type="evidence" value="ECO:0007669"/>
    <property type="project" value="UniProtKB-KW"/>
</dbReference>
<organism evidence="3 4">
    <name type="scientific">Membranihabitans marinus</name>
    <dbReference type="NCBI Taxonomy" id="1227546"/>
    <lineage>
        <taxon>Bacteria</taxon>
        <taxon>Pseudomonadati</taxon>
        <taxon>Bacteroidota</taxon>
        <taxon>Saprospiria</taxon>
        <taxon>Saprospirales</taxon>
        <taxon>Saprospiraceae</taxon>
        <taxon>Membranihabitans</taxon>
    </lineage>
</organism>
<dbReference type="GO" id="GO:0005975">
    <property type="term" value="P:carbohydrate metabolic process"/>
    <property type="evidence" value="ECO:0007669"/>
    <property type="project" value="UniProtKB-ARBA"/>
</dbReference>
<evidence type="ECO:0000256" key="1">
    <source>
        <dbReference type="ARBA" id="ARBA00022801"/>
    </source>
</evidence>
<sequence length="816" mass="93066">MKKTRVNGVLILFLLSLFSSNAFTQMMDLRHARIIAIEQDDGLVSKSIVVLKEEVEKRTGIELIIYNKWSTSDQPSIFIGLESDMEALPQDVRSMTSKMPPVYKEGYKIAVSKTNKTVAVIGADKRGVLYGVGKLLRTMEMRTNQLLIPQDFNISSSPAYPIRGHQLGYRPKTNSYDAWTVNQFDQYIRDLAVFGANSIEIMPPRTDDDFTNIHMKLPASQMMVEQSRICDSYGMDVWMWYPNLGSDYTHPDSVARELEERSSVFKALPRLDHLFVPGGDPGDLEPDVLFEFLKKEAKVLHQFHPEAKIWVSPQVFRPTQKWFDAFYAHVNQEYDWFGGVVFGPWIKTPIEEIREKINPGIPIRRYPDITHSLSSQYPIPKWDLAYAITLGRECINPRPVDEKAIHNAFDHLAQGSISYSEGTNDDVNKMVWSDQDWNPETPVMETLREYARYFISPDLTHEIASGMLALEENIMGPLMVNDGVLRTLQQWQDIARKAPLFVKDNYRFQMGLIRAYFDAYTYRRLIYETELEHKARAVLAGDQTQGSLHALNEAREVLTSAWKNPVMPEWKKRCLALADSLFNSIGAQLTVEKHHAAAGRGNFIDNIDLPLNDAMWLLDRISVIEKLQSESDRRAQIEEMLQRTNPGPGGYYDNFGSPRSWARVRSNVSWAQDPGSLLSPRVSFGVGLKNQEWVHEVTAKGFEGSASPVAWMNQVTALYDQPLEIEYDNLDPKSGYTIRVAYTGRFRSRMKMLADDLLVHDFIQTGIQPIYEFEVPMDAVADGQVVFKWTCGEGERGAQVSEVWLIKEEATAGRNN</sequence>
<dbReference type="InterPro" id="IPR029018">
    <property type="entry name" value="Hex-like_dom2"/>
</dbReference>
<dbReference type="Gene3D" id="3.30.379.10">
    <property type="entry name" value="Chitobiase/beta-hexosaminidase domain 2-like"/>
    <property type="match status" value="1"/>
</dbReference>
<dbReference type="RefSeq" id="WP_222580031.1">
    <property type="nucleotide sequence ID" value="NZ_JAHVHU010000009.1"/>
</dbReference>
<accession>A0A953HUL1</accession>
<dbReference type="Proteomes" id="UP000753961">
    <property type="component" value="Unassembled WGS sequence"/>
</dbReference>
<evidence type="ECO:0000256" key="2">
    <source>
        <dbReference type="SAM" id="SignalP"/>
    </source>
</evidence>
<keyword evidence="2" id="KW-0732">Signal</keyword>